<reference evidence="3" key="1">
    <citation type="submission" date="2021-05" db="EMBL/GenBank/DDBJ databases">
        <title>Complete genome sequence of the cellulolytic planctomycete Telmatocola sphagniphila SP2T and characterization of the first cellulase from planctomycetes.</title>
        <authorList>
            <person name="Rakitin A.L."/>
            <person name="Beletsky A.V."/>
            <person name="Naumoff D.G."/>
            <person name="Kulichevskaya I.S."/>
            <person name="Mardanov A.V."/>
            <person name="Ravin N.V."/>
            <person name="Dedysh S.N."/>
        </authorList>
    </citation>
    <scope>NUCLEOTIDE SEQUENCE</scope>
    <source>
        <strain evidence="3">SP2T</strain>
    </source>
</reference>
<dbReference type="KEGG" id="tsph:KIH39_10390"/>
<dbReference type="Pfam" id="PF07596">
    <property type="entry name" value="SBP_bac_10"/>
    <property type="match status" value="1"/>
</dbReference>
<dbReference type="AlphaFoldDB" id="A0A8E6B8V0"/>
<dbReference type="InterPro" id="IPR011453">
    <property type="entry name" value="DUF1559"/>
</dbReference>
<proteinExistence type="predicted"/>
<feature type="transmembrane region" description="Helical" evidence="1">
    <location>
        <begin position="21"/>
        <end position="46"/>
    </location>
</feature>
<sequence length="313" mass="34140">MLIIRKAIEISSPKYSKNNCSAYSMIELLVVISIISISISLVLAAVQNVRAAAARTRCGNNLRQIGLALQQYELSYGWLPMGVAYQNGKAPQLSITWMTRLLPYVDQNSLWLQALAAFQQNSFFETPPHFPILSKNMPLFVCPSDFQAQSPYNSGIFSVALTSYLGSEGTNLISKDGVLFVDSSIKLIEITDGISNTLAVGERPPSADKTLGWWYAGWGQVLGNTPTGSCDSVLGVRELQVTPHYSNCSPGPYSFRFGSLNNDCDAFHFWSLHPGGGNFVFCDGSVHFLTYATDSILPALATRSGAEILDSIE</sequence>
<evidence type="ECO:0000313" key="3">
    <source>
        <dbReference type="EMBL" id="QVL34290.1"/>
    </source>
</evidence>
<dbReference type="PANTHER" id="PTHR30093:SF2">
    <property type="entry name" value="TYPE II SECRETION SYSTEM PROTEIN H"/>
    <property type="match status" value="1"/>
</dbReference>
<gene>
    <name evidence="3" type="ORF">KIH39_10390</name>
</gene>
<dbReference type="InterPro" id="IPR027558">
    <property type="entry name" value="Pre_pil_HX9DG_C"/>
</dbReference>
<dbReference type="Pfam" id="PF07963">
    <property type="entry name" value="N_methyl"/>
    <property type="match status" value="1"/>
</dbReference>
<feature type="domain" description="DUF1559" evidence="2">
    <location>
        <begin position="47"/>
        <end position="294"/>
    </location>
</feature>
<name>A0A8E6B8V0_9BACT</name>
<keyword evidence="1" id="KW-1133">Transmembrane helix</keyword>
<evidence type="ECO:0000259" key="2">
    <source>
        <dbReference type="Pfam" id="PF07596"/>
    </source>
</evidence>
<protein>
    <submittedName>
        <fullName evidence="3">DUF1559 domain-containing protein</fullName>
    </submittedName>
</protein>
<evidence type="ECO:0000256" key="1">
    <source>
        <dbReference type="SAM" id="Phobius"/>
    </source>
</evidence>
<dbReference type="EMBL" id="CP074694">
    <property type="protein sequence ID" value="QVL34290.1"/>
    <property type="molecule type" value="Genomic_DNA"/>
</dbReference>
<keyword evidence="4" id="KW-1185">Reference proteome</keyword>
<keyword evidence="1" id="KW-0812">Transmembrane</keyword>
<dbReference type="InterPro" id="IPR045584">
    <property type="entry name" value="Pilin-like"/>
</dbReference>
<accession>A0A8E6B8V0</accession>
<dbReference type="Proteomes" id="UP000676194">
    <property type="component" value="Chromosome"/>
</dbReference>
<dbReference type="Gene3D" id="3.30.700.10">
    <property type="entry name" value="Glycoprotein, Type 4 Pilin"/>
    <property type="match status" value="1"/>
</dbReference>
<dbReference type="InterPro" id="IPR012902">
    <property type="entry name" value="N_methyl_site"/>
</dbReference>
<evidence type="ECO:0000313" key="4">
    <source>
        <dbReference type="Proteomes" id="UP000676194"/>
    </source>
</evidence>
<dbReference type="PANTHER" id="PTHR30093">
    <property type="entry name" value="GENERAL SECRETION PATHWAY PROTEIN G"/>
    <property type="match status" value="1"/>
</dbReference>
<dbReference type="RefSeq" id="WP_213499260.1">
    <property type="nucleotide sequence ID" value="NZ_CP074694.1"/>
</dbReference>
<dbReference type="NCBIfam" id="TIGR02532">
    <property type="entry name" value="IV_pilin_GFxxxE"/>
    <property type="match status" value="1"/>
</dbReference>
<dbReference type="NCBIfam" id="TIGR04294">
    <property type="entry name" value="pre_pil_HX9DG"/>
    <property type="match status" value="1"/>
</dbReference>
<keyword evidence="1" id="KW-0472">Membrane</keyword>
<organism evidence="3 4">
    <name type="scientific">Telmatocola sphagniphila</name>
    <dbReference type="NCBI Taxonomy" id="1123043"/>
    <lineage>
        <taxon>Bacteria</taxon>
        <taxon>Pseudomonadati</taxon>
        <taxon>Planctomycetota</taxon>
        <taxon>Planctomycetia</taxon>
        <taxon>Gemmatales</taxon>
        <taxon>Gemmataceae</taxon>
    </lineage>
</organism>
<dbReference type="SUPFAM" id="SSF54523">
    <property type="entry name" value="Pili subunits"/>
    <property type="match status" value="1"/>
</dbReference>